<dbReference type="InterPro" id="IPR000772">
    <property type="entry name" value="Ricin_B_lectin"/>
</dbReference>
<dbReference type="Pfam" id="PF14200">
    <property type="entry name" value="RicinB_lectin_2"/>
    <property type="match status" value="1"/>
</dbReference>
<dbReference type="AlphaFoldDB" id="A0A7C8NWH4"/>
<proteinExistence type="predicted"/>
<dbReference type="CDD" id="cd23422">
    <property type="entry name" value="beta-trefoil_Ricin_MPL_CNL"/>
    <property type="match status" value="1"/>
</dbReference>
<evidence type="ECO:0000313" key="3">
    <source>
        <dbReference type="Proteomes" id="UP000475325"/>
    </source>
</evidence>
<gene>
    <name evidence="2" type="ORF">TWF102_004149</name>
</gene>
<protein>
    <recommendedName>
        <fullName evidence="1">Ricin B lectin domain-containing protein</fullName>
    </recommendedName>
</protein>
<sequence>MVHAGGIYVLKNQNTDTVLDENQGNNWVRAWGGNGGDNQKWELNRDGPGHRWWLRNIATGRFLAPEHEDLGAALRTNDEPFLWHISDDEGGHRLQIHHDLDLHIDVKDASRDDDTVVLLWERKGNNQVWILEEGKYPL</sequence>
<reference evidence="2 3" key="1">
    <citation type="submission" date="2019-06" db="EMBL/GenBank/DDBJ databases">
        <authorList>
            <person name="Palmer J.M."/>
        </authorList>
    </citation>
    <scope>NUCLEOTIDE SEQUENCE [LARGE SCALE GENOMIC DNA]</scope>
    <source>
        <strain evidence="2 3">TWF102</strain>
    </source>
</reference>
<dbReference type="EMBL" id="WIQW01000002">
    <property type="protein sequence ID" value="KAF3112753.1"/>
    <property type="molecule type" value="Genomic_DNA"/>
</dbReference>
<organism evidence="2 3">
    <name type="scientific">Orbilia oligospora</name>
    <name type="common">Nematode-trapping fungus</name>
    <name type="synonym">Arthrobotrys oligospora</name>
    <dbReference type="NCBI Taxonomy" id="2813651"/>
    <lineage>
        <taxon>Eukaryota</taxon>
        <taxon>Fungi</taxon>
        <taxon>Dikarya</taxon>
        <taxon>Ascomycota</taxon>
        <taxon>Pezizomycotina</taxon>
        <taxon>Orbiliomycetes</taxon>
        <taxon>Orbiliales</taxon>
        <taxon>Orbiliaceae</taxon>
        <taxon>Orbilia</taxon>
    </lineage>
</organism>
<dbReference type="InterPro" id="IPR035992">
    <property type="entry name" value="Ricin_B-like_lectins"/>
</dbReference>
<dbReference type="Proteomes" id="UP000475325">
    <property type="component" value="Unassembled WGS sequence"/>
</dbReference>
<dbReference type="Gene3D" id="2.80.10.50">
    <property type="match status" value="1"/>
</dbReference>
<feature type="domain" description="Ricin B lectin" evidence="1">
    <location>
        <begin position="5"/>
        <end position="64"/>
    </location>
</feature>
<evidence type="ECO:0000313" key="2">
    <source>
        <dbReference type="EMBL" id="KAF3112753.1"/>
    </source>
</evidence>
<name>A0A7C8NWH4_ORBOL</name>
<evidence type="ECO:0000259" key="1">
    <source>
        <dbReference type="Pfam" id="PF14200"/>
    </source>
</evidence>
<dbReference type="SUPFAM" id="SSF50370">
    <property type="entry name" value="Ricin B-like lectins"/>
    <property type="match status" value="1"/>
</dbReference>
<comment type="caution">
    <text evidence="2">The sequence shown here is derived from an EMBL/GenBank/DDBJ whole genome shotgun (WGS) entry which is preliminary data.</text>
</comment>
<accession>A0A7C8NWH4</accession>